<dbReference type="EMBL" id="MVGT01003215">
    <property type="protein sequence ID" value="OVA04858.1"/>
    <property type="molecule type" value="Genomic_DNA"/>
</dbReference>
<dbReference type="STRING" id="56857.A0A200Q317"/>
<dbReference type="InParanoid" id="A0A200Q317"/>
<accession>A0A200Q317</accession>
<dbReference type="AlphaFoldDB" id="A0A200Q317"/>
<dbReference type="GO" id="GO:0016740">
    <property type="term" value="F:transferase activity"/>
    <property type="evidence" value="ECO:0007669"/>
    <property type="project" value="UniProtKB-KW"/>
</dbReference>
<evidence type="ECO:0000313" key="3">
    <source>
        <dbReference type="Proteomes" id="UP000195402"/>
    </source>
</evidence>
<keyword evidence="3" id="KW-1185">Reference proteome</keyword>
<dbReference type="InterPro" id="IPR036249">
    <property type="entry name" value="Thioredoxin-like_sf"/>
</dbReference>
<comment type="caution">
    <text evidence="2">The sequence shown here is derived from an EMBL/GenBank/DDBJ whole genome shotgun (WGS) entry which is preliminary data.</text>
</comment>
<evidence type="ECO:0000259" key="1">
    <source>
        <dbReference type="PROSITE" id="PS50404"/>
    </source>
</evidence>
<dbReference type="SUPFAM" id="SSF52833">
    <property type="entry name" value="Thioredoxin-like"/>
    <property type="match status" value="1"/>
</dbReference>
<dbReference type="Gene3D" id="3.40.30.10">
    <property type="entry name" value="Glutaredoxin"/>
    <property type="match status" value="1"/>
</dbReference>
<reference evidence="2 3" key="1">
    <citation type="journal article" date="2017" name="Mol. Plant">
        <title>The Genome of Medicinal Plant Macleaya cordata Provides New Insights into Benzylisoquinoline Alkaloids Metabolism.</title>
        <authorList>
            <person name="Liu X."/>
            <person name="Liu Y."/>
            <person name="Huang P."/>
            <person name="Ma Y."/>
            <person name="Qing Z."/>
            <person name="Tang Q."/>
            <person name="Cao H."/>
            <person name="Cheng P."/>
            <person name="Zheng Y."/>
            <person name="Yuan Z."/>
            <person name="Zhou Y."/>
            <person name="Liu J."/>
            <person name="Tang Z."/>
            <person name="Zhuo Y."/>
            <person name="Zhang Y."/>
            <person name="Yu L."/>
            <person name="Huang J."/>
            <person name="Yang P."/>
            <person name="Peng Q."/>
            <person name="Zhang J."/>
            <person name="Jiang W."/>
            <person name="Zhang Z."/>
            <person name="Lin K."/>
            <person name="Ro D.K."/>
            <person name="Chen X."/>
            <person name="Xiong X."/>
            <person name="Shang Y."/>
            <person name="Huang S."/>
            <person name="Zeng J."/>
        </authorList>
    </citation>
    <scope>NUCLEOTIDE SEQUENCE [LARGE SCALE GENOMIC DNA]</scope>
    <source>
        <strain evidence="3">cv. BLH2017</strain>
        <tissue evidence="2">Root</tissue>
    </source>
</reference>
<keyword evidence="2" id="KW-0808">Transferase</keyword>
<organism evidence="2 3">
    <name type="scientific">Macleaya cordata</name>
    <name type="common">Five-seeded plume-poppy</name>
    <name type="synonym">Bocconia cordata</name>
    <dbReference type="NCBI Taxonomy" id="56857"/>
    <lineage>
        <taxon>Eukaryota</taxon>
        <taxon>Viridiplantae</taxon>
        <taxon>Streptophyta</taxon>
        <taxon>Embryophyta</taxon>
        <taxon>Tracheophyta</taxon>
        <taxon>Spermatophyta</taxon>
        <taxon>Magnoliopsida</taxon>
        <taxon>Ranunculales</taxon>
        <taxon>Papaveraceae</taxon>
        <taxon>Papaveroideae</taxon>
        <taxon>Macleaya</taxon>
    </lineage>
</organism>
<dbReference type="Pfam" id="PF02798">
    <property type="entry name" value="GST_N"/>
    <property type="match status" value="1"/>
</dbReference>
<proteinExistence type="predicted"/>
<sequence length="63" mass="7406">MVVKVIGPSYASASRRVLVCLIEKKVEFEIIHIDFMKGEQKQPEYLKLQTSDMRNRKNRLQIV</sequence>
<name>A0A200Q317_MACCD</name>
<evidence type="ECO:0000313" key="2">
    <source>
        <dbReference type="EMBL" id="OVA04858.1"/>
    </source>
</evidence>
<gene>
    <name evidence="2" type="ORF">BVC80_869g29</name>
</gene>
<dbReference type="OrthoDB" id="422574at2759"/>
<dbReference type="OMA" id="VEFEIIH"/>
<dbReference type="PROSITE" id="PS50404">
    <property type="entry name" value="GST_NTER"/>
    <property type="match status" value="1"/>
</dbReference>
<feature type="domain" description="GST N-terminal" evidence="1">
    <location>
        <begin position="1"/>
        <end position="63"/>
    </location>
</feature>
<dbReference type="Proteomes" id="UP000195402">
    <property type="component" value="Unassembled WGS sequence"/>
</dbReference>
<protein>
    <submittedName>
        <fullName evidence="2">Glutathione S-transferase</fullName>
    </submittedName>
</protein>
<dbReference type="InterPro" id="IPR004045">
    <property type="entry name" value="Glutathione_S-Trfase_N"/>
</dbReference>